<proteinExistence type="predicted"/>
<accession>A0ABY6LB08</accession>
<protein>
    <submittedName>
        <fullName evidence="1">Uncharacterized protein</fullName>
    </submittedName>
</protein>
<dbReference type="EMBL" id="CP092877">
    <property type="protein sequence ID" value="UYV78039.1"/>
    <property type="molecule type" value="Genomic_DNA"/>
</dbReference>
<evidence type="ECO:0000313" key="1">
    <source>
        <dbReference type="EMBL" id="UYV78039.1"/>
    </source>
</evidence>
<gene>
    <name evidence="1" type="ORF">LAZ67_15003293</name>
</gene>
<reference evidence="1 2" key="1">
    <citation type="submission" date="2022-01" db="EMBL/GenBank/DDBJ databases">
        <title>A chromosomal length assembly of Cordylochernes scorpioides.</title>
        <authorList>
            <person name="Zeh D."/>
            <person name="Zeh J."/>
        </authorList>
    </citation>
    <scope>NUCLEOTIDE SEQUENCE [LARGE SCALE GENOMIC DNA]</scope>
    <source>
        <strain evidence="1">IN4F17</strain>
        <tissue evidence="1">Whole Body</tissue>
    </source>
</reference>
<keyword evidence="2" id="KW-1185">Reference proteome</keyword>
<sequence>MENNKVRQHSFTISPEEYRSAVTTLVQWVQTESFQREIAELAKVRLSPCLINGSICLKSLILQVNKFPAEQKTPAILHFDHHVTELLIQAEHERCAHQGSETLLNYLRRRF</sequence>
<name>A0ABY6LB08_9ARAC</name>
<organism evidence="1 2">
    <name type="scientific">Cordylochernes scorpioides</name>
    <dbReference type="NCBI Taxonomy" id="51811"/>
    <lineage>
        <taxon>Eukaryota</taxon>
        <taxon>Metazoa</taxon>
        <taxon>Ecdysozoa</taxon>
        <taxon>Arthropoda</taxon>
        <taxon>Chelicerata</taxon>
        <taxon>Arachnida</taxon>
        <taxon>Pseudoscorpiones</taxon>
        <taxon>Cheliferoidea</taxon>
        <taxon>Chernetidae</taxon>
        <taxon>Cordylochernes</taxon>
    </lineage>
</organism>
<dbReference type="Proteomes" id="UP001235939">
    <property type="component" value="Chromosome 15"/>
</dbReference>
<evidence type="ECO:0000313" key="2">
    <source>
        <dbReference type="Proteomes" id="UP001235939"/>
    </source>
</evidence>